<proteinExistence type="predicted"/>
<dbReference type="InterPro" id="IPR015943">
    <property type="entry name" value="WD40/YVTN_repeat-like_dom_sf"/>
</dbReference>
<sequence length="140" mass="14488">MLTRRSMTTAAHRRTGTSGQARVRWSRFRSVITALATGLAVLASLPAPASAGDARQGRQVAYLTNQGNDTVSVVDITTNTVIATVPVGTQPFGVAVTAGGTRAYVCNVDSMSVIDTATNTVIATLSLPDGPFEIAIAEVP</sequence>
<dbReference type="STRING" id="469371.Tbis_0105"/>
<dbReference type="SUPFAM" id="SSF51004">
    <property type="entry name" value="C-terminal (heme d1) domain of cytochrome cd1-nitrite reductase"/>
    <property type="match status" value="1"/>
</dbReference>
<dbReference type="AlphaFoldDB" id="D6Y2A6"/>
<dbReference type="InterPro" id="IPR011048">
    <property type="entry name" value="Haem_d1_sf"/>
</dbReference>
<dbReference type="HOGENOM" id="CLU_121967_0_0_11"/>
<evidence type="ECO:0000313" key="2">
    <source>
        <dbReference type="Proteomes" id="UP000006640"/>
    </source>
</evidence>
<organism evidence="1 2">
    <name type="scientific">Thermobispora bispora (strain ATCC 19993 / DSM 43833 / CBS 139.67 / JCM 10125 / KCTC 9307 / NBRC 14880 / R51)</name>
    <dbReference type="NCBI Taxonomy" id="469371"/>
    <lineage>
        <taxon>Bacteria</taxon>
        <taxon>Bacillati</taxon>
        <taxon>Actinomycetota</taxon>
        <taxon>Actinomycetes</taxon>
        <taxon>Streptosporangiales</taxon>
        <taxon>Streptosporangiaceae</taxon>
        <taxon>Thermobispora</taxon>
    </lineage>
</organism>
<dbReference type="RefSeq" id="WP_013130374.1">
    <property type="nucleotide sequence ID" value="NC_014165.1"/>
</dbReference>
<dbReference type="Gene3D" id="2.130.10.10">
    <property type="entry name" value="YVTN repeat-like/Quinoprotein amine dehydrogenase"/>
    <property type="match status" value="1"/>
</dbReference>
<dbReference type="OrthoDB" id="4751565at2"/>
<dbReference type="PANTHER" id="PTHR47197:SF3">
    <property type="entry name" value="DIHYDRO-HEME D1 DEHYDROGENASE"/>
    <property type="match status" value="1"/>
</dbReference>
<dbReference type="NCBIfam" id="TIGR02276">
    <property type="entry name" value="beta_rpt_yvtn"/>
    <property type="match status" value="2"/>
</dbReference>
<dbReference type="PANTHER" id="PTHR47197">
    <property type="entry name" value="PROTEIN NIRF"/>
    <property type="match status" value="1"/>
</dbReference>
<dbReference type="EMBL" id="CP001874">
    <property type="protein sequence ID" value="ADG86841.1"/>
    <property type="molecule type" value="Genomic_DNA"/>
</dbReference>
<protein>
    <submittedName>
        <fullName evidence="1">40-residue YVTN family beta-propeller repeat protein</fullName>
    </submittedName>
</protein>
<dbReference type="KEGG" id="tbi:Tbis_0105"/>
<name>D6Y2A6_THEBD</name>
<accession>D6Y2A6</accession>
<reference evidence="1 2" key="1">
    <citation type="submission" date="2010-01" db="EMBL/GenBank/DDBJ databases">
        <title>The complete genome of Thermobispora bispora DSM 43833.</title>
        <authorList>
            <consortium name="US DOE Joint Genome Institute (JGI-PGF)"/>
            <person name="Lucas S."/>
            <person name="Copeland A."/>
            <person name="Lapidus A."/>
            <person name="Glavina del Rio T."/>
            <person name="Dalin E."/>
            <person name="Tice H."/>
            <person name="Bruce D."/>
            <person name="Goodwin L."/>
            <person name="Pitluck S."/>
            <person name="Kyrpides N."/>
            <person name="Mavromatis K."/>
            <person name="Ivanova N."/>
            <person name="Mikhailova N."/>
            <person name="Chertkov O."/>
            <person name="Brettin T."/>
            <person name="Detter J.C."/>
            <person name="Han C."/>
            <person name="Larimer F."/>
            <person name="Land M."/>
            <person name="Hauser L."/>
            <person name="Markowitz V."/>
            <person name="Cheng J.-F."/>
            <person name="Hugenholtz P."/>
            <person name="Woyke T."/>
            <person name="Wu D."/>
            <person name="Jando M."/>
            <person name="Schneider S."/>
            <person name="Klenk H.-P."/>
            <person name="Eisen J.A."/>
        </authorList>
    </citation>
    <scope>NUCLEOTIDE SEQUENCE [LARGE SCALE GENOMIC DNA]</scope>
    <source>
        <strain evidence="2">ATCC 19993 / DSM 43833 / CBS 139.67 / JCM 10125 / KCTC 9307 / NBRC 14880 / R51</strain>
    </source>
</reference>
<dbReference type="Proteomes" id="UP000006640">
    <property type="component" value="Chromosome"/>
</dbReference>
<gene>
    <name evidence="1" type="ordered locus">Tbis_0105</name>
</gene>
<dbReference type="eggNOG" id="COG3391">
    <property type="taxonomic scope" value="Bacteria"/>
</dbReference>
<dbReference type="InterPro" id="IPR011964">
    <property type="entry name" value="YVTN_b-propeller_repeat"/>
</dbReference>
<keyword evidence="2" id="KW-1185">Reference proteome</keyword>
<evidence type="ECO:0000313" key="1">
    <source>
        <dbReference type="EMBL" id="ADG86841.1"/>
    </source>
</evidence>
<dbReference type="InterPro" id="IPR051200">
    <property type="entry name" value="Host-pathogen_enzymatic-act"/>
</dbReference>